<name>A0A240UPX4_9GAMM</name>
<dbReference type="SUPFAM" id="SSF103473">
    <property type="entry name" value="MFS general substrate transporter"/>
    <property type="match status" value="1"/>
</dbReference>
<evidence type="ECO:0000313" key="10">
    <source>
        <dbReference type="Proteomes" id="UP000194457"/>
    </source>
</evidence>
<keyword evidence="7 8" id="KW-0472">Membrane</keyword>
<evidence type="ECO:0000256" key="8">
    <source>
        <dbReference type="RuleBase" id="RU365088"/>
    </source>
</evidence>
<feature type="transmembrane region" description="Helical" evidence="8">
    <location>
        <begin position="219"/>
        <end position="240"/>
    </location>
</feature>
<dbReference type="RefSeq" id="WP_086900281.1">
    <property type="nucleotide sequence ID" value="NZ_CP021358.1"/>
</dbReference>
<comment type="similarity">
    <text evidence="2 8">Belongs to the major facilitator superfamily. Bcr/CmlA family.</text>
</comment>
<dbReference type="InterPro" id="IPR036259">
    <property type="entry name" value="MFS_trans_sf"/>
</dbReference>
<dbReference type="PANTHER" id="PTHR23502:SF132">
    <property type="entry name" value="POLYAMINE TRANSPORTER 2-RELATED"/>
    <property type="match status" value="1"/>
</dbReference>
<keyword evidence="6 8" id="KW-1133">Transmembrane helix</keyword>
<evidence type="ECO:0000256" key="3">
    <source>
        <dbReference type="ARBA" id="ARBA00022448"/>
    </source>
</evidence>
<dbReference type="PANTHER" id="PTHR23502">
    <property type="entry name" value="MAJOR FACILITATOR SUPERFAMILY"/>
    <property type="match status" value="1"/>
</dbReference>
<evidence type="ECO:0000256" key="4">
    <source>
        <dbReference type="ARBA" id="ARBA00022475"/>
    </source>
</evidence>
<dbReference type="AlphaFoldDB" id="A0A240UPX4"/>
<comment type="caution">
    <text evidence="8">Lacks conserved residue(s) required for the propagation of feature annotation.</text>
</comment>
<sequence>MVSRLPSHLSLAVVLAMTAAIGPFSLDAYLPAFPAMAESLGVSISDVSLSVSIYIFTMSIGQLIGGPLSDQLGRQKIMFSGLILYSVASLLIWQSEQLESVLAFRALQAFGAGWTLVSVPALVRDRVQGVEAARLFSLIGLIMVVAPGIAPTVGGALLSLGGWSFIFLFLALYALLVIPLLKMVAFKEAGKAPKGTPGPKVNIVRRYAQVLATRQALPFLFWQAASFSVLMIFVTHASFIYQTHFGANEHTFGLLFGANVIVMLAANLTNRSLLERFGSRRILRGATCIQAAAIVVLVIASVFDAGLYVFLPAMMVSIGMVGAIAPNIQASFIEYFGVNSGTAAALLGASQFGIAGVVSALSSRLPPSVTAVVLAMAACSAVSLWMLRLSLRQERAAAQTSE</sequence>
<dbReference type="InterPro" id="IPR004812">
    <property type="entry name" value="Efflux_drug-R_Bcr/CmlA"/>
</dbReference>
<accession>A0A240UPX4</accession>
<dbReference type="CDD" id="cd17320">
    <property type="entry name" value="MFS_MdfA_MDR_like"/>
    <property type="match status" value="1"/>
</dbReference>
<gene>
    <name evidence="9" type="ORF">B9H00_08400</name>
</gene>
<dbReference type="GO" id="GO:1990961">
    <property type="term" value="P:xenobiotic detoxification by transmembrane export across the plasma membrane"/>
    <property type="evidence" value="ECO:0007669"/>
    <property type="project" value="InterPro"/>
</dbReference>
<feature type="transmembrane region" description="Helical" evidence="8">
    <location>
        <begin position="77"/>
        <end position="95"/>
    </location>
</feature>
<evidence type="ECO:0000256" key="7">
    <source>
        <dbReference type="ARBA" id="ARBA00023136"/>
    </source>
</evidence>
<dbReference type="InterPro" id="IPR020846">
    <property type="entry name" value="MFS_dom"/>
</dbReference>
<evidence type="ECO:0000256" key="2">
    <source>
        <dbReference type="ARBA" id="ARBA00006236"/>
    </source>
</evidence>
<dbReference type="GO" id="GO:0042910">
    <property type="term" value="F:xenobiotic transmembrane transporter activity"/>
    <property type="evidence" value="ECO:0007669"/>
    <property type="project" value="InterPro"/>
</dbReference>
<feature type="transmembrane region" description="Helical" evidence="8">
    <location>
        <begin position="282"/>
        <end position="303"/>
    </location>
</feature>
<comment type="subcellular location">
    <subcellularLocation>
        <location evidence="8">Cell inner membrane</location>
        <topology evidence="8">Multi-pass membrane protein</topology>
    </subcellularLocation>
    <subcellularLocation>
        <location evidence="1">Cell membrane</location>
        <topology evidence="1">Multi-pass membrane protein</topology>
    </subcellularLocation>
</comment>
<dbReference type="NCBIfam" id="TIGR00710">
    <property type="entry name" value="efflux_Bcr_CflA"/>
    <property type="match status" value="1"/>
</dbReference>
<keyword evidence="10" id="KW-1185">Reference proteome</keyword>
<evidence type="ECO:0000313" key="9">
    <source>
        <dbReference type="EMBL" id="ART63070.1"/>
    </source>
</evidence>
<dbReference type="EMBL" id="CP021358">
    <property type="protein sequence ID" value="ART63070.1"/>
    <property type="molecule type" value="Genomic_DNA"/>
</dbReference>
<feature type="transmembrane region" description="Helical" evidence="8">
    <location>
        <begin position="340"/>
        <end position="362"/>
    </location>
</feature>
<feature type="transmembrane region" description="Helical" evidence="8">
    <location>
        <begin position="252"/>
        <end position="270"/>
    </location>
</feature>
<keyword evidence="4" id="KW-1003">Cell membrane</keyword>
<feature type="transmembrane region" description="Helical" evidence="8">
    <location>
        <begin position="368"/>
        <end position="387"/>
    </location>
</feature>
<evidence type="ECO:0000256" key="5">
    <source>
        <dbReference type="ARBA" id="ARBA00022692"/>
    </source>
</evidence>
<dbReference type="KEGG" id="kma:B9H00_08400"/>
<dbReference type="OrthoDB" id="9814303at2"/>
<dbReference type="Proteomes" id="UP000194457">
    <property type="component" value="Chromosome"/>
</dbReference>
<organism evidence="9 10">
    <name type="scientific">Kushneria marisflavi</name>
    <dbReference type="NCBI Taxonomy" id="157779"/>
    <lineage>
        <taxon>Bacteria</taxon>
        <taxon>Pseudomonadati</taxon>
        <taxon>Pseudomonadota</taxon>
        <taxon>Gammaproteobacteria</taxon>
        <taxon>Oceanospirillales</taxon>
        <taxon>Halomonadaceae</taxon>
        <taxon>Kushneria</taxon>
    </lineage>
</organism>
<feature type="transmembrane region" description="Helical" evidence="8">
    <location>
        <begin position="101"/>
        <end position="123"/>
    </location>
</feature>
<feature type="transmembrane region" description="Helical" evidence="8">
    <location>
        <begin position="47"/>
        <end position="65"/>
    </location>
</feature>
<evidence type="ECO:0000256" key="1">
    <source>
        <dbReference type="ARBA" id="ARBA00004651"/>
    </source>
</evidence>
<proteinExistence type="inferred from homology"/>
<keyword evidence="3 8" id="KW-0813">Transport</keyword>
<dbReference type="Gene3D" id="1.20.1720.10">
    <property type="entry name" value="Multidrug resistance protein D"/>
    <property type="match status" value="1"/>
</dbReference>
<dbReference type="GO" id="GO:0005886">
    <property type="term" value="C:plasma membrane"/>
    <property type="evidence" value="ECO:0007669"/>
    <property type="project" value="UniProtKB-SubCell"/>
</dbReference>
<evidence type="ECO:0000256" key="6">
    <source>
        <dbReference type="ARBA" id="ARBA00022989"/>
    </source>
</evidence>
<reference evidence="9 10" key="1">
    <citation type="submission" date="2017-05" db="EMBL/GenBank/DDBJ databases">
        <authorList>
            <person name="Song R."/>
            <person name="Chenine A.L."/>
            <person name="Ruprecht R.M."/>
        </authorList>
    </citation>
    <scope>NUCLEOTIDE SEQUENCE [LARGE SCALE GENOMIC DNA]</scope>
    <source>
        <strain evidence="9">SW32</strain>
    </source>
</reference>
<feature type="transmembrane region" description="Helical" evidence="8">
    <location>
        <begin position="309"/>
        <end position="328"/>
    </location>
</feature>
<keyword evidence="5 8" id="KW-0812">Transmembrane</keyword>
<feature type="transmembrane region" description="Helical" evidence="8">
    <location>
        <begin position="135"/>
        <end position="157"/>
    </location>
</feature>
<protein>
    <recommendedName>
        <fullName evidence="8">Bcr/CflA family efflux transporter</fullName>
    </recommendedName>
</protein>
<dbReference type="InterPro" id="IPR011701">
    <property type="entry name" value="MFS"/>
</dbReference>
<keyword evidence="8" id="KW-0997">Cell inner membrane</keyword>
<feature type="transmembrane region" description="Helical" evidence="8">
    <location>
        <begin position="163"/>
        <end position="181"/>
    </location>
</feature>
<dbReference type="Pfam" id="PF07690">
    <property type="entry name" value="MFS_1"/>
    <property type="match status" value="1"/>
</dbReference>
<dbReference type="PROSITE" id="PS50850">
    <property type="entry name" value="MFS"/>
    <property type="match status" value="1"/>
</dbReference>